<feature type="domain" description="Glycosyltransferase subfamily 4-like N-terminal" evidence="2">
    <location>
        <begin position="26"/>
        <end position="208"/>
    </location>
</feature>
<protein>
    <submittedName>
        <fullName evidence="3">Glycosyl transferase</fullName>
    </submittedName>
</protein>
<organism evidence="3 4">
    <name type="scientific">Hydrogenimonas cancrithermarum</name>
    <dbReference type="NCBI Taxonomy" id="2993563"/>
    <lineage>
        <taxon>Bacteria</taxon>
        <taxon>Pseudomonadati</taxon>
        <taxon>Campylobacterota</taxon>
        <taxon>Epsilonproteobacteria</taxon>
        <taxon>Campylobacterales</taxon>
        <taxon>Hydrogenimonadaceae</taxon>
        <taxon>Hydrogenimonas</taxon>
    </lineage>
</organism>
<feature type="domain" description="Glycosyl transferase family 1" evidence="1">
    <location>
        <begin position="211"/>
        <end position="367"/>
    </location>
</feature>
<evidence type="ECO:0000259" key="2">
    <source>
        <dbReference type="Pfam" id="PF13439"/>
    </source>
</evidence>
<dbReference type="Gene3D" id="3.40.50.2000">
    <property type="entry name" value="Glycogen Phosphorylase B"/>
    <property type="match status" value="2"/>
</dbReference>
<dbReference type="InterPro" id="IPR050194">
    <property type="entry name" value="Glycosyltransferase_grp1"/>
</dbReference>
<dbReference type="PANTHER" id="PTHR45947:SF3">
    <property type="entry name" value="SULFOQUINOVOSYL TRANSFERASE SQD2"/>
    <property type="match status" value="1"/>
</dbReference>
<reference evidence="3 4" key="1">
    <citation type="submission" date="2023-03" db="EMBL/GenBank/DDBJ databases">
        <title>Description of Hydrogenimonas sp. ISO32.</title>
        <authorList>
            <person name="Mino S."/>
            <person name="Fukazawa S."/>
            <person name="Sawabe T."/>
        </authorList>
    </citation>
    <scope>NUCLEOTIDE SEQUENCE [LARGE SCALE GENOMIC DNA]</scope>
    <source>
        <strain evidence="3 4">ISO32</strain>
    </source>
</reference>
<name>A0ABN6WWN6_9BACT</name>
<dbReference type="InterPro" id="IPR028098">
    <property type="entry name" value="Glyco_trans_4-like_N"/>
</dbReference>
<dbReference type="Pfam" id="PF00534">
    <property type="entry name" value="Glycos_transf_1"/>
    <property type="match status" value="1"/>
</dbReference>
<keyword evidence="4" id="KW-1185">Reference proteome</keyword>
<dbReference type="PANTHER" id="PTHR45947">
    <property type="entry name" value="SULFOQUINOVOSYL TRANSFERASE SQD2"/>
    <property type="match status" value="1"/>
</dbReference>
<dbReference type="InterPro" id="IPR001296">
    <property type="entry name" value="Glyco_trans_1"/>
</dbReference>
<accession>A0ABN6WWN6</accession>
<evidence type="ECO:0000259" key="1">
    <source>
        <dbReference type="Pfam" id="PF00534"/>
    </source>
</evidence>
<evidence type="ECO:0000313" key="3">
    <source>
        <dbReference type="EMBL" id="BDY13541.1"/>
    </source>
</evidence>
<dbReference type="Proteomes" id="UP001321445">
    <property type="component" value="Chromosome"/>
</dbReference>
<dbReference type="SUPFAM" id="SSF53756">
    <property type="entry name" value="UDP-Glycosyltransferase/glycogen phosphorylase"/>
    <property type="match status" value="1"/>
</dbReference>
<dbReference type="EMBL" id="AP027370">
    <property type="protein sequence ID" value="BDY13541.1"/>
    <property type="molecule type" value="Genomic_DNA"/>
</dbReference>
<keyword evidence="3" id="KW-0808">Transferase</keyword>
<dbReference type="GO" id="GO:0016740">
    <property type="term" value="F:transferase activity"/>
    <property type="evidence" value="ECO:0007669"/>
    <property type="project" value="UniProtKB-KW"/>
</dbReference>
<dbReference type="Pfam" id="PF13439">
    <property type="entry name" value="Glyco_transf_4"/>
    <property type="match status" value="1"/>
</dbReference>
<sequence length="391" mass="44833">MMKKQGKNIYLEITPFFPSDIHFVGPYIYDQVKSIERRGDFEVVVVKVVSIFDNTPAEYVYQGVRVFNFKVFDLPSSTLPGLFHKINLIRLKKFLKEVVKIDFEQIAFIHAHVAYPAGALAADLGREHNIKNFVQHHGLDVMQLRNGRILGGKLKEWNGKFIKRRFLKTTNGTNLNIGVSQKVVDELKKIEGFCNQNTYVLYNGVDTSKFYRIENRKKSDFFTIGCIGNFWKIKDQMTLLKALNLLLKGRCIDNIKVVFVGSGPTLGSCLSYVEENGLGKYVEFKKEIDHTQLNTFYNSLDLFVLPSYYEALGCVYTEALQVGVPIIAVENQGIEELLHKEEKAFSLIPKHDEKRLADLICWHLEKKHSLTPYDLNIDNFISEFLSKVTDA</sequence>
<proteinExistence type="predicted"/>
<gene>
    <name evidence="3" type="ORF">HCR_18530</name>
</gene>
<evidence type="ECO:0000313" key="4">
    <source>
        <dbReference type="Proteomes" id="UP001321445"/>
    </source>
</evidence>